<sequence>MSGGWQGSDRKARLPSNWSTIRAKVLARDVVCQICRVRPATHCDHPKAKTDDHAEDRLQGVCATCHGIKSSAEGHAAKAANPPPGRKRPSEAHPGIKE</sequence>
<dbReference type="InterPro" id="IPR003615">
    <property type="entry name" value="HNH_nuc"/>
</dbReference>
<evidence type="ECO:0000313" key="4">
    <source>
        <dbReference type="Proteomes" id="UP000323046"/>
    </source>
</evidence>
<organism evidence="3 4">
    <name type="scientific">Streptomyces venezuelae</name>
    <dbReference type="NCBI Taxonomy" id="54571"/>
    <lineage>
        <taxon>Bacteria</taxon>
        <taxon>Bacillati</taxon>
        <taxon>Actinomycetota</taxon>
        <taxon>Actinomycetes</taxon>
        <taxon>Kitasatosporales</taxon>
        <taxon>Streptomycetaceae</taxon>
        <taxon>Streptomyces</taxon>
    </lineage>
</organism>
<dbReference type="OrthoDB" id="3234360at2"/>
<keyword evidence="3" id="KW-0378">Hydrolase</keyword>
<feature type="domain" description="HNH nuclease" evidence="2">
    <location>
        <begin position="20"/>
        <end position="67"/>
    </location>
</feature>
<dbReference type="GO" id="GO:0004519">
    <property type="term" value="F:endonuclease activity"/>
    <property type="evidence" value="ECO:0007669"/>
    <property type="project" value="UniProtKB-KW"/>
</dbReference>
<feature type="compositionally biased region" description="Basic and acidic residues" evidence="1">
    <location>
        <begin position="88"/>
        <end position="98"/>
    </location>
</feature>
<evidence type="ECO:0000256" key="1">
    <source>
        <dbReference type="SAM" id="MobiDB-lite"/>
    </source>
</evidence>
<keyword evidence="3" id="KW-0255">Endonuclease</keyword>
<keyword evidence="3" id="KW-0540">Nuclease</keyword>
<feature type="region of interest" description="Disordered" evidence="1">
    <location>
        <begin position="72"/>
        <end position="98"/>
    </location>
</feature>
<dbReference type="Proteomes" id="UP000323046">
    <property type="component" value="Chromosome"/>
</dbReference>
<name>A0A5P2BBW5_STRVZ</name>
<keyword evidence="4" id="KW-1185">Reference proteome</keyword>
<dbReference type="AlphaFoldDB" id="A0A5P2BBW5"/>
<dbReference type="EMBL" id="CP029193">
    <property type="protein sequence ID" value="QES25819.1"/>
    <property type="molecule type" value="Genomic_DNA"/>
</dbReference>
<accession>A0A5P2BBW5</accession>
<evidence type="ECO:0000313" key="3">
    <source>
        <dbReference type="EMBL" id="QES25819.1"/>
    </source>
</evidence>
<dbReference type="SMART" id="SM00507">
    <property type="entry name" value="HNHc"/>
    <property type="match status" value="1"/>
</dbReference>
<gene>
    <name evidence="3" type="ORF">DEJ47_04565</name>
</gene>
<protein>
    <submittedName>
        <fullName evidence="3">Endonuclease</fullName>
    </submittedName>
</protein>
<reference evidence="3 4" key="1">
    <citation type="submission" date="2018-05" db="EMBL/GenBank/DDBJ databases">
        <title>Streptomyces venezuelae.</title>
        <authorList>
            <person name="Kim W."/>
            <person name="Lee N."/>
            <person name="Cho B.-K."/>
        </authorList>
    </citation>
    <scope>NUCLEOTIDE SEQUENCE [LARGE SCALE GENOMIC DNA]</scope>
    <source>
        <strain evidence="3 4">ATCC 14583</strain>
    </source>
</reference>
<evidence type="ECO:0000259" key="2">
    <source>
        <dbReference type="SMART" id="SM00507"/>
    </source>
</evidence>
<proteinExistence type="predicted"/>